<organism evidence="2">
    <name type="scientific">Zea mays</name>
    <name type="common">Maize</name>
    <dbReference type="NCBI Taxonomy" id="4577"/>
    <lineage>
        <taxon>Eukaryota</taxon>
        <taxon>Viridiplantae</taxon>
        <taxon>Streptophyta</taxon>
        <taxon>Embryophyta</taxon>
        <taxon>Tracheophyta</taxon>
        <taxon>Spermatophyta</taxon>
        <taxon>Magnoliopsida</taxon>
        <taxon>Liliopsida</taxon>
        <taxon>Poales</taxon>
        <taxon>Poaceae</taxon>
        <taxon>PACMAD clade</taxon>
        <taxon>Panicoideae</taxon>
        <taxon>Andropogonodae</taxon>
        <taxon>Andropogoneae</taxon>
        <taxon>Tripsacinae</taxon>
        <taxon>Zea</taxon>
    </lineage>
</organism>
<proteinExistence type="evidence at transcript level"/>
<dbReference type="AlphaFoldDB" id="C0HH63"/>
<evidence type="ECO:0000313" key="2">
    <source>
        <dbReference type="EMBL" id="ACN26366.1"/>
    </source>
</evidence>
<dbReference type="EMBL" id="BT061669">
    <property type="protein sequence ID" value="ACN26366.1"/>
    <property type="molecule type" value="mRNA"/>
</dbReference>
<protein>
    <submittedName>
        <fullName evidence="2">Uncharacterized protein</fullName>
    </submittedName>
</protein>
<dbReference type="GeneID" id="100381575"/>
<dbReference type="RefSeq" id="NP_001167871.1">
    <property type="nucleotide sequence ID" value="NM_001174400.1"/>
</dbReference>
<evidence type="ECO:0000256" key="1">
    <source>
        <dbReference type="SAM" id="MobiDB-lite"/>
    </source>
</evidence>
<dbReference type="KEGG" id="zma:100381575"/>
<sequence>MRASDVGSRGHTGAQAGHPHSLAGAQASHSLVGVPAPAAPASREHPAASRAGGPASVQASKGAGRRPLARPSPEETAPACAGVLDGQAVSWWRRR</sequence>
<reference evidence="2" key="1">
    <citation type="journal article" date="2009" name="PLoS Genet.">
        <title>Sequencing, mapping, and analysis of 27,455 maize full-length cDNAs.</title>
        <authorList>
            <person name="Soderlund C."/>
            <person name="Descour A."/>
            <person name="Kudrna D."/>
            <person name="Bomhoff M."/>
            <person name="Boyd L."/>
            <person name="Currie J."/>
            <person name="Angelova A."/>
            <person name="Collura K."/>
            <person name="Wissotski M."/>
            <person name="Ashley E."/>
            <person name="Morrow D."/>
            <person name="Fernandes J."/>
            <person name="Walbot V."/>
            <person name="Yu Y."/>
        </authorList>
    </citation>
    <scope>NUCLEOTIDE SEQUENCE</scope>
    <source>
        <strain evidence="2">B73</strain>
    </source>
</reference>
<feature type="region of interest" description="Disordered" evidence="1">
    <location>
        <begin position="1"/>
        <end position="95"/>
    </location>
</feature>
<accession>C0HH63</accession>
<name>C0HH63_MAIZE</name>